<sequence>MNHSERILMTLGFEKRTERGAVLETFFPWDKTINRWCEEGLPKEYSPSRLYPPADGYMGRYLSDQMSDPVYAYERYLGFDGVKRMAFRIPFSCFDETVMEETDTYIVRLDTDGWIRKYHRNSNLVEEVKAPVTGEEDWNALKEKVREHLALYCTDENIRKVYGRYVAGHEAGDYSIRFRLTGFFWLSRMLMGIEEQMYAFYDMPEVLHDMNQFAVDTYKEYLDKVFDIIQPEVLLLEEDLSGCNGPMISPDIFNEFVGDYYRQLFPFLKEKGVKNVFIDTDGDFNRLIPDFIEAGVDGFLPMDVNAGMDIVKVRQLYPGLKFIGGFNKLTIEEGKEAIDREFERILPVIRSGGYVPGCDHQATPDSSFDNYRYYIKRLKEVMEEAGRDI</sequence>
<evidence type="ECO:0000313" key="3">
    <source>
        <dbReference type="Proteomes" id="UP000094067"/>
    </source>
</evidence>
<evidence type="ECO:0000259" key="1">
    <source>
        <dbReference type="Pfam" id="PF01208"/>
    </source>
</evidence>
<dbReference type="GO" id="GO:0004853">
    <property type="term" value="F:uroporphyrinogen decarboxylase activity"/>
    <property type="evidence" value="ECO:0007669"/>
    <property type="project" value="InterPro"/>
</dbReference>
<comment type="caution">
    <text evidence="2">The sequence shown here is derived from an EMBL/GenBank/DDBJ whole genome shotgun (WGS) entry which is preliminary data.</text>
</comment>
<dbReference type="AlphaFoldDB" id="A0A1E3A9X6"/>
<dbReference type="RefSeq" id="WP_069151560.1">
    <property type="nucleotide sequence ID" value="NZ_MCGH01000002.1"/>
</dbReference>
<dbReference type="GO" id="GO:0006779">
    <property type="term" value="P:porphyrin-containing compound biosynthetic process"/>
    <property type="evidence" value="ECO:0007669"/>
    <property type="project" value="InterPro"/>
</dbReference>
<dbReference type="PATRIC" id="fig|1432052.4.peg.1232"/>
<dbReference type="Gene3D" id="3.20.20.210">
    <property type="match status" value="1"/>
</dbReference>
<accession>A0A1E3A9X6</accession>
<organism evidence="2 3">
    <name type="scientific">Eisenbergiella tayi</name>
    <dbReference type="NCBI Taxonomy" id="1432052"/>
    <lineage>
        <taxon>Bacteria</taxon>
        <taxon>Bacillati</taxon>
        <taxon>Bacillota</taxon>
        <taxon>Clostridia</taxon>
        <taxon>Lachnospirales</taxon>
        <taxon>Lachnospiraceae</taxon>
        <taxon>Eisenbergiella</taxon>
    </lineage>
</organism>
<gene>
    <name evidence="2" type="ORF">BEI61_01094</name>
</gene>
<dbReference type="Proteomes" id="UP000094067">
    <property type="component" value="Unassembled WGS sequence"/>
</dbReference>
<evidence type="ECO:0000313" key="2">
    <source>
        <dbReference type="EMBL" id="ODM05211.1"/>
    </source>
</evidence>
<dbReference type="Pfam" id="PF01208">
    <property type="entry name" value="URO-D"/>
    <property type="match status" value="1"/>
</dbReference>
<feature type="domain" description="Uroporphyrinogen decarboxylase (URO-D)" evidence="1">
    <location>
        <begin position="184"/>
        <end position="380"/>
    </location>
</feature>
<dbReference type="InterPro" id="IPR000257">
    <property type="entry name" value="Uroporphyrinogen_deCOase"/>
</dbReference>
<dbReference type="InterPro" id="IPR038071">
    <property type="entry name" value="UROD/MetE-like_sf"/>
</dbReference>
<dbReference type="SUPFAM" id="SSF51726">
    <property type="entry name" value="UROD/MetE-like"/>
    <property type="match status" value="1"/>
</dbReference>
<protein>
    <submittedName>
        <fullName evidence="2">Uroporphyrinogen decarboxylase (URO-D)</fullName>
    </submittedName>
</protein>
<dbReference type="EMBL" id="MCGH01000002">
    <property type="protein sequence ID" value="ODM05211.1"/>
    <property type="molecule type" value="Genomic_DNA"/>
</dbReference>
<name>A0A1E3A9X6_9FIRM</name>
<proteinExistence type="predicted"/>
<reference evidence="2 3" key="1">
    <citation type="submission" date="2016-07" db="EMBL/GenBank/DDBJ databases">
        <title>Characterization of isolates of Eisenbergiella tayi derived from blood cultures, using whole genome sequencing.</title>
        <authorList>
            <person name="Burdz T."/>
            <person name="Wiebe D."/>
            <person name="Huynh C."/>
            <person name="Bernard K."/>
        </authorList>
    </citation>
    <scope>NUCLEOTIDE SEQUENCE [LARGE SCALE GENOMIC DNA]</scope>
    <source>
        <strain evidence="2 3">NML 110608</strain>
    </source>
</reference>